<evidence type="ECO:0000313" key="3">
    <source>
        <dbReference type="Proteomes" id="UP001627408"/>
    </source>
</evidence>
<evidence type="ECO:0000256" key="1">
    <source>
        <dbReference type="SAM" id="MobiDB-lite"/>
    </source>
</evidence>
<comment type="caution">
    <text evidence="2">The sequence shown here is derived from an EMBL/GenBank/DDBJ whole genome shotgun (WGS) entry which is preliminary data.</text>
</comment>
<sequence>MLTFLSSISWLGWCLIVLAAFTIWQLPTITRQWRAPRDEQKMNPGQEPPSSGSGWW</sequence>
<reference evidence="2 3" key="1">
    <citation type="submission" date="2024-08" db="EMBL/GenBank/DDBJ databases">
        <title>Tateyamaria sp. nov., isolated from marine algae.</title>
        <authorList>
            <person name="Choi B.J."/>
            <person name="Kim J.M."/>
            <person name="Lee J.K."/>
            <person name="Choi D.G."/>
            <person name="Bayburt H."/>
            <person name="Baek J.H."/>
            <person name="Han D.M."/>
            <person name="Jeon C.O."/>
        </authorList>
    </citation>
    <scope>NUCLEOTIDE SEQUENCE [LARGE SCALE GENOMIC DNA]</scope>
    <source>
        <strain evidence="2 3">KMU-156</strain>
    </source>
</reference>
<dbReference type="RefSeq" id="WP_407591750.1">
    <property type="nucleotide sequence ID" value="NZ_JBHDIY010000002.1"/>
</dbReference>
<gene>
    <name evidence="2" type="ORF">ACERZ8_08230</name>
</gene>
<dbReference type="Proteomes" id="UP001627408">
    <property type="component" value="Unassembled WGS sequence"/>
</dbReference>
<organism evidence="2 3">
    <name type="scientific">Tateyamaria armeniaca</name>
    <dbReference type="NCBI Taxonomy" id="2518930"/>
    <lineage>
        <taxon>Bacteria</taxon>
        <taxon>Pseudomonadati</taxon>
        <taxon>Pseudomonadota</taxon>
        <taxon>Alphaproteobacteria</taxon>
        <taxon>Rhodobacterales</taxon>
        <taxon>Roseobacteraceae</taxon>
        <taxon>Tateyamaria</taxon>
    </lineage>
</organism>
<name>A0ABW8USJ9_9RHOB</name>
<dbReference type="EMBL" id="JBHDIY010000002">
    <property type="protein sequence ID" value="MFL4469850.1"/>
    <property type="molecule type" value="Genomic_DNA"/>
</dbReference>
<evidence type="ECO:0000313" key="2">
    <source>
        <dbReference type="EMBL" id="MFL4469850.1"/>
    </source>
</evidence>
<keyword evidence="3" id="KW-1185">Reference proteome</keyword>
<protein>
    <recommendedName>
        <fullName evidence="4">ATP synthase F0 subunit 8</fullName>
    </recommendedName>
</protein>
<evidence type="ECO:0008006" key="4">
    <source>
        <dbReference type="Google" id="ProtNLM"/>
    </source>
</evidence>
<accession>A0ABW8USJ9</accession>
<proteinExistence type="predicted"/>
<feature type="region of interest" description="Disordered" evidence="1">
    <location>
        <begin position="35"/>
        <end position="56"/>
    </location>
</feature>